<feature type="region of interest" description="Disordered" evidence="4">
    <location>
        <begin position="893"/>
        <end position="921"/>
    </location>
</feature>
<dbReference type="EMBL" id="CP031035">
    <property type="protein sequence ID" value="QDZ18521.1"/>
    <property type="molecule type" value="Genomic_DNA"/>
</dbReference>
<dbReference type="InterPro" id="IPR023213">
    <property type="entry name" value="CAT-like_dom_sf"/>
</dbReference>
<sequence>MRALGEGHEEGHEERPRGRVQPLRGLTSRQPAPGGPTTLASVAWRGPWTESSSPWTEAATTATGDAITKRPFNRFSRGVLEEPRCQAIYGGFLEGLEEFDNEAFRMSNLESLTTDVQQRLLLEVTAECVSAAAATSAAQSTDVAVHVGILAMEYALSLAFDWGSPHEVYSVTGAGLSVASGRISFVFGFTGPALTVDTACSSSLVALHLAHRRAREAQSSSSSLACGSNALVSRRTFEVIHRAGMLAPDGRCKTLDASANGYTRAEAVQAVLLSSNGDDGGAATAVVLAGGAVNQDGRSASLTAPSGPAQQEMLRLALEDSRLDAGFDVEGIQMHGTGSRLGDPIEVTAIEQNFAFRRNHPLFLSASKCLVGHGEAAAGLNGVIQAVGVATGASAAPFIHLRTLNPYLHNAFESENGVSFVAARQPIPIPCSTTAEEGAGAHGVSAFAFQGTNAHVVLRPVATRGSGTTARKSLDRLWRRKFFWYAHPNHPLLGSFATTLNIHNDLVAEARVDLESPSLSYLHQFKLGGRSILGVSVYLDAVGSLASSMLGDADASGPARQFAMSEIVLGPPRRLESAALVNQFICRLDPNSGGIACRDLGAEEEESLLVRREFACIVAAARPPSAEEGGTVGSSAPSGPSLGSLLRPRSPSITAGPGEDLARESHVDRDVLASVSGLDSTHVRDDDVSLDVLKAECGMSSVYAHFAGEVGSGNPWDHVPSLLTSLCYPASIECFIVGHGVKRRGQEVTVGCTGTEHESLESPLGSSCSWFDGRGAEEAMRTRGVHWSPMIFRSKLVKPIDELGAKIGSAGGNAERTTKSREDYEIVVQKIIEELVGESVGLEESLHEHAVDSFTAEEVATLISREVGLTVTATFVFDYPNVKLMAAHIHGKLGGGEKKKRTPGLGRSLGTRAGGSRGSRRCPGVVAIQSVSAMLPHGSGGASHQRDCISTIPLARWDLNFDSVGAETLPRFGGFIELHKWFDNALFNTSVAESEHIDCRQCSLLTCSFEALMQSGGVDEATGVFVGIQAMPADNPFDCRLGMTGYHGTGTSMSVACGRISYVFGFKGPSLCIDTACSSSLLALHLGRERLDAPSCTIQQALSCGAHCYQSDKGFQVMMGAGMLAPDGRCKTLDASANGYTRAEAVQAALLSREPASSSNGIMAVLGGAVNQDGRSASLTAPSGPAQQEMLHLALEDSRLDAFDVEGIQMHGTGTLLGDPIEIGALSSIFDDYSGTTSGGVLLLSGIKCTAGHAEAAAGLNGVIQAVGVATGASAAPFIHLRTLNPYLHNAFESENGVSFVAARQPIPIPCSTTAEEGAGAHGVSAFAFQGTNAHVVLRPVATRGSGTTARKSLDRLWRRKFFWYAHPNHPLLGSFATTLNIHNDLVAEARVDLESPSLSYLHQFKLGGRSILGVSVYLDAVGSLASSMLGDADASGPARQFAMSKIILGEPKLLMDQWEASSSKRTKQTSFLRCEIHTLLGLANSGFIESTSSPTASFAGHIEKSHSRMWNHHNKNLEVGREISSWGEQAGGARDREHPSTCASVYLPGIENGVSEYALHPLIFENTTLASSATGEKGMLFPVQMAHVSLSAPLKRITCQSAEILNTLGGVSVSMQNTARITVEDIVYMKRREEDIHAGLAPASAETVAAKTRLTPASDEDYNAYTPEDFSDCQSSFQDMCELVSSATVARGHHPLNAPGFAGGADVDIVKRLVFEITGEDEITDDEPLIGAGLDSIASLELRTKLQDMLGVQLPVTLLHDHPCISSLRTLVETTSQTLSSHGGDGQSSLSVQSEHFQAALYLPLLFKTAFVASCTRKEDHFLPFWYPALVYFVAVFVPIFWVFEKLQHYVLYVLDGKYREYQVNLLPIDGAEEDEDAAKEKIVPLTQDDASVSHIYVSACLEFDDIVPEVNLCNSLQIALSHFPSLAGNLVRSGRNMYLKYGGKSDFVRVLAHEYKRRKDMHFKSGMIQEPAARATPGWLQTLNTMNMQVLYAYRCAKPRGHPCMKIYIHQNLRDENPKTLVTVRWNHAVADGSTIHKFLGAWAMADKGRRILSTHAGPSESLSDRQHALLARILMGESQSSLYFPCRSFWSPPYNSVLIRFPEEQIRGHQSKLCDTRISPIDVVSSLLWLAMSSTCYPDDEQVEDDKYFEFASWHPKLSFLVDLRNHLPELQCFTGNLVRCTEPFCPMKDPLSDLKMILGADISSTMRQVGEQRKSLHFSMDYIEEFMRLPGVPLCLQKQQEEWMTTSANGPCLLVNDLTSFRGPFNFGSSSAEVSAESYSSDWSPGDCSLMQRLEDVDLTPFNTNSFWFAHLKNDRNGDIVCALTTFS</sequence>
<dbReference type="PANTHER" id="PTHR43775:SF37">
    <property type="entry name" value="SI:DKEY-61P9.11"/>
    <property type="match status" value="1"/>
</dbReference>
<dbReference type="SMART" id="SM00825">
    <property type="entry name" value="PKS_KS"/>
    <property type="match status" value="2"/>
</dbReference>
<dbReference type="InterPro" id="IPR020841">
    <property type="entry name" value="PKS_Beta-ketoAc_synthase_dom"/>
</dbReference>
<evidence type="ECO:0000256" key="2">
    <source>
        <dbReference type="ARBA" id="ARBA00022553"/>
    </source>
</evidence>
<dbReference type="InterPro" id="IPR014030">
    <property type="entry name" value="Ketoacyl_synth_N"/>
</dbReference>
<feature type="region of interest" description="Disordered" evidence="4">
    <location>
        <begin position="1"/>
        <end position="40"/>
    </location>
</feature>
<dbReference type="InterPro" id="IPR018201">
    <property type="entry name" value="Ketoacyl_synth_AS"/>
</dbReference>
<feature type="compositionally biased region" description="Low complexity" evidence="4">
    <location>
        <begin position="633"/>
        <end position="652"/>
    </location>
</feature>
<feature type="domain" description="Carrier" evidence="6">
    <location>
        <begin position="818"/>
        <end position="893"/>
    </location>
</feature>
<dbReference type="Pfam" id="PF00550">
    <property type="entry name" value="PP-binding"/>
    <property type="match status" value="2"/>
</dbReference>
<dbReference type="GO" id="GO:0004312">
    <property type="term" value="F:fatty acid synthase activity"/>
    <property type="evidence" value="ECO:0007669"/>
    <property type="project" value="TreeGrafter"/>
</dbReference>
<keyword evidence="2" id="KW-0597">Phosphoprotein</keyword>
<accession>A0A5B8ME31</accession>
<protein>
    <submittedName>
        <fullName evidence="8">Beta-ketoacyl synthase</fullName>
    </submittedName>
</protein>
<feature type="region of interest" description="Disordered" evidence="4">
    <location>
        <begin position="625"/>
        <end position="665"/>
    </location>
</feature>
<dbReference type="OrthoDB" id="515223at2759"/>
<dbReference type="SUPFAM" id="SSF47336">
    <property type="entry name" value="ACP-like"/>
    <property type="match status" value="2"/>
</dbReference>
<keyword evidence="9" id="KW-1185">Reference proteome</keyword>
<proteinExistence type="predicted"/>
<dbReference type="InterPro" id="IPR050091">
    <property type="entry name" value="PKS_NRPS_Biosynth_Enz"/>
</dbReference>
<dbReference type="SUPFAM" id="SSF53901">
    <property type="entry name" value="Thiolase-like"/>
    <property type="match status" value="2"/>
</dbReference>
<keyword evidence="3" id="KW-0808">Transferase</keyword>
<dbReference type="Pfam" id="PF02801">
    <property type="entry name" value="Ketoacyl-synt_C"/>
    <property type="match status" value="2"/>
</dbReference>
<feature type="domain" description="Ketosynthase family 3 (KS3)" evidence="7">
    <location>
        <begin position="34"/>
        <end position="460"/>
    </location>
</feature>
<organism evidence="8 9">
    <name type="scientific">Chloropicon primus</name>
    <dbReference type="NCBI Taxonomy" id="1764295"/>
    <lineage>
        <taxon>Eukaryota</taxon>
        <taxon>Viridiplantae</taxon>
        <taxon>Chlorophyta</taxon>
        <taxon>Chloropicophyceae</taxon>
        <taxon>Chloropicales</taxon>
        <taxon>Chloropicaceae</taxon>
        <taxon>Chloropicon</taxon>
    </lineage>
</organism>
<dbReference type="PROSITE" id="PS50075">
    <property type="entry name" value="CARRIER"/>
    <property type="match status" value="2"/>
</dbReference>
<feature type="domain" description="Carrier" evidence="6">
    <location>
        <begin position="1702"/>
        <end position="1777"/>
    </location>
</feature>
<feature type="transmembrane region" description="Helical" evidence="5">
    <location>
        <begin position="1826"/>
        <end position="1845"/>
    </location>
</feature>
<dbReference type="STRING" id="1764295.A0A5B8ME31"/>
<dbReference type="PROSITE" id="PS00606">
    <property type="entry name" value="KS3_1"/>
    <property type="match status" value="2"/>
</dbReference>
<name>A0A5B8ME31_9CHLO</name>
<dbReference type="Gene3D" id="3.30.559.10">
    <property type="entry name" value="Chloramphenicol acetyltransferase-like domain"/>
    <property type="match status" value="2"/>
</dbReference>
<evidence type="ECO:0000256" key="3">
    <source>
        <dbReference type="ARBA" id="ARBA00022679"/>
    </source>
</evidence>
<evidence type="ECO:0000259" key="6">
    <source>
        <dbReference type="PROSITE" id="PS50075"/>
    </source>
</evidence>
<evidence type="ECO:0000256" key="5">
    <source>
        <dbReference type="SAM" id="Phobius"/>
    </source>
</evidence>
<keyword evidence="5" id="KW-1133">Transmembrane helix</keyword>
<dbReference type="GO" id="GO:0004315">
    <property type="term" value="F:3-oxoacyl-[acyl-carrier-protein] synthase activity"/>
    <property type="evidence" value="ECO:0007669"/>
    <property type="project" value="InterPro"/>
</dbReference>
<feature type="compositionally biased region" description="Basic and acidic residues" evidence="4">
    <location>
        <begin position="1"/>
        <end position="17"/>
    </location>
</feature>
<evidence type="ECO:0000313" key="8">
    <source>
        <dbReference type="EMBL" id="QDZ18521.1"/>
    </source>
</evidence>
<keyword evidence="5" id="KW-0472">Membrane</keyword>
<dbReference type="Pfam" id="PF00109">
    <property type="entry name" value="ketoacyl-synt"/>
    <property type="match status" value="2"/>
</dbReference>
<feature type="domain" description="Ketosynthase family 3 (KS3)" evidence="7">
    <location>
        <begin position="910"/>
        <end position="1340"/>
    </location>
</feature>
<dbReference type="CDD" id="cd00833">
    <property type="entry name" value="PKS"/>
    <property type="match status" value="2"/>
</dbReference>
<dbReference type="InterPro" id="IPR020806">
    <property type="entry name" value="PKS_PP-bd"/>
</dbReference>
<evidence type="ECO:0000256" key="1">
    <source>
        <dbReference type="ARBA" id="ARBA00022450"/>
    </source>
</evidence>
<keyword evidence="5" id="KW-0812">Transmembrane</keyword>
<dbReference type="Proteomes" id="UP000316726">
    <property type="component" value="Chromosome 2"/>
</dbReference>
<reference evidence="8 9" key="1">
    <citation type="submission" date="2018-07" db="EMBL/GenBank/DDBJ databases">
        <title>The complete nuclear genome of the prasinophyte Chloropicon primus (CCMP1205).</title>
        <authorList>
            <person name="Pombert J.-F."/>
            <person name="Otis C."/>
            <person name="Turmel M."/>
            <person name="Lemieux C."/>
        </authorList>
    </citation>
    <scope>NUCLEOTIDE SEQUENCE [LARGE SCALE GENOMIC DNA]</scope>
    <source>
        <strain evidence="8 9">CCMP1205</strain>
    </source>
</reference>
<dbReference type="PROSITE" id="PS52004">
    <property type="entry name" value="KS3_2"/>
    <property type="match status" value="2"/>
</dbReference>
<dbReference type="InterPro" id="IPR014031">
    <property type="entry name" value="Ketoacyl_synth_C"/>
</dbReference>
<gene>
    <name evidence="8" type="ORF">A3770_02p10390</name>
</gene>
<dbReference type="InterPro" id="IPR006162">
    <property type="entry name" value="Ppantetheine_attach_site"/>
</dbReference>
<dbReference type="Gene3D" id="3.40.47.10">
    <property type="match status" value="2"/>
</dbReference>
<dbReference type="Gene3D" id="1.10.1200.10">
    <property type="entry name" value="ACP-like"/>
    <property type="match status" value="2"/>
</dbReference>
<evidence type="ECO:0000256" key="4">
    <source>
        <dbReference type="SAM" id="MobiDB-lite"/>
    </source>
</evidence>
<dbReference type="GO" id="GO:0031177">
    <property type="term" value="F:phosphopantetheine binding"/>
    <property type="evidence" value="ECO:0007669"/>
    <property type="project" value="InterPro"/>
</dbReference>
<dbReference type="InterPro" id="IPR036736">
    <property type="entry name" value="ACP-like_sf"/>
</dbReference>
<dbReference type="InterPro" id="IPR009081">
    <property type="entry name" value="PP-bd_ACP"/>
</dbReference>
<evidence type="ECO:0000259" key="7">
    <source>
        <dbReference type="PROSITE" id="PS52004"/>
    </source>
</evidence>
<dbReference type="InterPro" id="IPR016039">
    <property type="entry name" value="Thiolase-like"/>
</dbReference>
<dbReference type="GO" id="GO:0006633">
    <property type="term" value="P:fatty acid biosynthetic process"/>
    <property type="evidence" value="ECO:0007669"/>
    <property type="project" value="InterPro"/>
</dbReference>
<evidence type="ECO:0000313" key="9">
    <source>
        <dbReference type="Proteomes" id="UP000316726"/>
    </source>
</evidence>
<dbReference type="SMART" id="SM00823">
    <property type="entry name" value="PKS_PP"/>
    <property type="match status" value="2"/>
</dbReference>
<dbReference type="PROSITE" id="PS00012">
    <property type="entry name" value="PHOSPHOPANTETHEINE"/>
    <property type="match status" value="1"/>
</dbReference>
<dbReference type="PANTHER" id="PTHR43775">
    <property type="entry name" value="FATTY ACID SYNTHASE"/>
    <property type="match status" value="1"/>
</dbReference>
<keyword evidence="1" id="KW-0596">Phosphopantetheine</keyword>